<dbReference type="RefSeq" id="WP_254010532.1">
    <property type="nucleotide sequence ID" value="NZ_JAMZMM010000025.1"/>
</dbReference>
<gene>
    <name evidence="1" type="ORF">NJ959_04425</name>
</gene>
<accession>A0AAE3KMJ6</accession>
<sequence length="214" mass="24207">MVASWETSLPPSLQNPDDLAKVRKAVTQWSRIVAWSWTPLLAFNKDQNKGAQERTLKSYLIETVKNQGQSAFAYESYGDLESKAQAETLSAYLKSMLLGKNSEVPYLKQQEVTLTLDAVLYELSGDHYIFTEDPDFTQMFTFRYITEYTGQIIPAVDDRGQPIPNQYISLMAYPPRPTLSEVTVTEQQLYDWAKNINTGGNYLPPSIYIPIAGS</sequence>
<evidence type="ECO:0000313" key="1">
    <source>
        <dbReference type="EMBL" id="MCP2727723.1"/>
    </source>
</evidence>
<keyword evidence="2" id="KW-1185">Reference proteome</keyword>
<dbReference type="EMBL" id="JAMZMM010000025">
    <property type="protein sequence ID" value="MCP2727723.1"/>
    <property type="molecule type" value="Genomic_DNA"/>
</dbReference>
<dbReference type="AlphaFoldDB" id="A0AAE3KMJ6"/>
<comment type="caution">
    <text evidence="1">The sequence shown here is derived from an EMBL/GenBank/DDBJ whole genome shotgun (WGS) entry which is preliminary data.</text>
</comment>
<organism evidence="1 2">
    <name type="scientific">Limnofasciculus baicalensis BBK-W-15</name>
    <dbReference type="NCBI Taxonomy" id="2699891"/>
    <lineage>
        <taxon>Bacteria</taxon>
        <taxon>Bacillati</taxon>
        <taxon>Cyanobacteriota</taxon>
        <taxon>Cyanophyceae</taxon>
        <taxon>Coleofasciculales</taxon>
        <taxon>Coleofasciculaceae</taxon>
        <taxon>Limnofasciculus</taxon>
        <taxon>Limnofasciculus baicalensis</taxon>
    </lineage>
</organism>
<evidence type="ECO:0000313" key="2">
    <source>
        <dbReference type="Proteomes" id="UP001204953"/>
    </source>
</evidence>
<protein>
    <submittedName>
        <fullName evidence="1">Uncharacterized protein</fullName>
    </submittedName>
</protein>
<reference evidence="1" key="1">
    <citation type="submission" date="2022-06" db="EMBL/GenBank/DDBJ databases">
        <title>New cyanobacteria of genus Symplocastrum in benthos of Lake Baikal.</title>
        <authorList>
            <person name="Sorokovikova E."/>
            <person name="Tikhonova I."/>
            <person name="Krasnopeev A."/>
            <person name="Evseev P."/>
            <person name="Gladkikh A."/>
            <person name="Belykh O."/>
        </authorList>
    </citation>
    <scope>NUCLEOTIDE SEQUENCE</scope>
    <source>
        <strain evidence="1">BBK-W-15</strain>
    </source>
</reference>
<proteinExistence type="predicted"/>
<name>A0AAE3KMJ6_9CYAN</name>
<dbReference type="Proteomes" id="UP001204953">
    <property type="component" value="Unassembled WGS sequence"/>
</dbReference>